<dbReference type="GO" id="GO:0005886">
    <property type="term" value="C:plasma membrane"/>
    <property type="evidence" value="ECO:0007669"/>
    <property type="project" value="TreeGrafter"/>
</dbReference>
<keyword evidence="4" id="KW-1133">Transmembrane helix</keyword>
<feature type="region of interest" description="Disordered" evidence="3">
    <location>
        <begin position="163"/>
        <end position="183"/>
    </location>
</feature>
<sequence>MTVLSFDNRTELERSRDEYMMDLLCSCLYDQKTKMASGLLEIQPSELAFPFEVKKQSTCSMQFTNKSDQFVAFKVKTTNPKQYCVRPNIGVVQPRSTCDVTVTMQAQKEAPPDMHCRDKFLIQTVVTKDGSTTKDVTAELFSKEPGKVIEECKLRVVYIPTNHPSPVPEEPEEGTSPRFSNVENGNRSSVMFDSVQIVKLTEERTCALQQNEKLRQELALLKKARNSSSSGFSLKFLLIVGLLGALVGYIMKRT</sequence>
<dbReference type="OrthoDB" id="264603at2759"/>
<evidence type="ECO:0000259" key="5">
    <source>
        <dbReference type="PROSITE" id="PS50202"/>
    </source>
</evidence>
<comment type="caution">
    <text evidence="6">The sequence shown here is derived from an EMBL/GenBank/DDBJ whole genome shotgun (WGS) entry which is preliminary data.</text>
</comment>
<dbReference type="EMBL" id="SWLB01000001">
    <property type="protein sequence ID" value="KAF3341388.1"/>
    <property type="molecule type" value="Genomic_DNA"/>
</dbReference>
<evidence type="ECO:0000313" key="7">
    <source>
        <dbReference type="Proteomes" id="UP000623129"/>
    </source>
</evidence>
<accession>A0A833RK31</accession>
<dbReference type="Proteomes" id="UP000623129">
    <property type="component" value="Unassembled WGS sequence"/>
</dbReference>
<protein>
    <submittedName>
        <fullName evidence="6">Vesicle-associated protein 1-3-like protein</fullName>
    </submittedName>
</protein>
<comment type="similarity">
    <text evidence="1">Belongs to the VAMP-associated protein (VAP) (TC 9.B.17) family.</text>
</comment>
<dbReference type="GO" id="GO:0005789">
    <property type="term" value="C:endoplasmic reticulum membrane"/>
    <property type="evidence" value="ECO:0007669"/>
    <property type="project" value="InterPro"/>
</dbReference>
<dbReference type="FunFam" id="2.60.40.10:FF:000813">
    <property type="entry name" value="Vesicle-associated protein 1-1"/>
    <property type="match status" value="1"/>
</dbReference>
<reference evidence="6" key="1">
    <citation type="submission" date="2020-01" db="EMBL/GenBank/DDBJ databases">
        <title>Genome sequence of Kobresia littledalei, the first chromosome-level genome in the family Cyperaceae.</title>
        <authorList>
            <person name="Qu G."/>
        </authorList>
    </citation>
    <scope>NUCLEOTIDE SEQUENCE</scope>
    <source>
        <strain evidence="6">C.B.Clarke</strain>
        <tissue evidence="6">Leaf</tissue>
    </source>
</reference>
<dbReference type="Gene3D" id="2.60.40.10">
    <property type="entry name" value="Immunoglobulins"/>
    <property type="match status" value="1"/>
</dbReference>
<dbReference type="PANTHER" id="PTHR10809">
    <property type="entry name" value="VESICLE-ASSOCIATED MEMBRANE PROTEIN-ASSOCIATED PROTEIN"/>
    <property type="match status" value="1"/>
</dbReference>
<feature type="domain" description="MSP" evidence="5">
    <location>
        <begin position="39"/>
        <end position="159"/>
    </location>
</feature>
<keyword evidence="4" id="KW-0812">Transmembrane</keyword>
<dbReference type="Pfam" id="PF00635">
    <property type="entry name" value="Motile_Sperm"/>
    <property type="match status" value="1"/>
</dbReference>
<dbReference type="GO" id="GO:0061817">
    <property type="term" value="P:endoplasmic reticulum-plasma membrane tethering"/>
    <property type="evidence" value="ECO:0007669"/>
    <property type="project" value="TreeGrafter"/>
</dbReference>
<keyword evidence="7" id="KW-1185">Reference proteome</keyword>
<evidence type="ECO:0000256" key="2">
    <source>
        <dbReference type="SAM" id="Coils"/>
    </source>
</evidence>
<dbReference type="InterPro" id="IPR000535">
    <property type="entry name" value="MSP_dom"/>
</dbReference>
<dbReference type="PANTHER" id="PTHR10809:SF160">
    <property type="entry name" value="VESICLE-ASSOCIATED PROTEIN 1-3"/>
    <property type="match status" value="1"/>
</dbReference>
<organism evidence="6 7">
    <name type="scientific">Carex littledalei</name>
    <dbReference type="NCBI Taxonomy" id="544730"/>
    <lineage>
        <taxon>Eukaryota</taxon>
        <taxon>Viridiplantae</taxon>
        <taxon>Streptophyta</taxon>
        <taxon>Embryophyta</taxon>
        <taxon>Tracheophyta</taxon>
        <taxon>Spermatophyta</taxon>
        <taxon>Magnoliopsida</taxon>
        <taxon>Liliopsida</taxon>
        <taxon>Poales</taxon>
        <taxon>Cyperaceae</taxon>
        <taxon>Cyperoideae</taxon>
        <taxon>Cariceae</taxon>
        <taxon>Carex</taxon>
        <taxon>Carex subgen. Euthyceras</taxon>
    </lineage>
</organism>
<evidence type="ECO:0000256" key="1">
    <source>
        <dbReference type="ARBA" id="ARBA00008932"/>
    </source>
</evidence>
<evidence type="ECO:0000313" key="6">
    <source>
        <dbReference type="EMBL" id="KAF3341388.1"/>
    </source>
</evidence>
<dbReference type="InterPro" id="IPR013783">
    <property type="entry name" value="Ig-like_fold"/>
</dbReference>
<dbReference type="SUPFAM" id="SSF49354">
    <property type="entry name" value="PapD-like"/>
    <property type="match status" value="1"/>
</dbReference>
<dbReference type="GO" id="GO:0090158">
    <property type="term" value="P:endoplasmic reticulum membrane organization"/>
    <property type="evidence" value="ECO:0007669"/>
    <property type="project" value="TreeGrafter"/>
</dbReference>
<keyword evidence="4" id="KW-0472">Membrane</keyword>
<feature type="transmembrane region" description="Helical" evidence="4">
    <location>
        <begin position="232"/>
        <end position="251"/>
    </location>
</feature>
<evidence type="ECO:0000256" key="3">
    <source>
        <dbReference type="SAM" id="MobiDB-lite"/>
    </source>
</evidence>
<dbReference type="InterPro" id="IPR008962">
    <property type="entry name" value="PapD-like_sf"/>
</dbReference>
<gene>
    <name evidence="6" type="ORF">FCM35_KLT00026</name>
</gene>
<feature type="coiled-coil region" evidence="2">
    <location>
        <begin position="197"/>
        <end position="224"/>
    </location>
</feature>
<keyword evidence="2" id="KW-0175">Coiled coil</keyword>
<dbReference type="InterPro" id="IPR016763">
    <property type="entry name" value="VAP"/>
</dbReference>
<proteinExistence type="inferred from homology"/>
<dbReference type="PROSITE" id="PS50202">
    <property type="entry name" value="MSP"/>
    <property type="match status" value="1"/>
</dbReference>
<name>A0A833RK31_9POAL</name>
<evidence type="ECO:0000256" key="4">
    <source>
        <dbReference type="SAM" id="Phobius"/>
    </source>
</evidence>
<dbReference type="AlphaFoldDB" id="A0A833RK31"/>
<dbReference type="PIRSF" id="PIRSF019693">
    <property type="entry name" value="VAMP-associated"/>
    <property type="match status" value="1"/>
</dbReference>